<evidence type="ECO:0000256" key="1">
    <source>
        <dbReference type="ARBA" id="ARBA00004651"/>
    </source>
</evidence>
<evidence type="ECO:0000256" key="6">
    <source>
        <dbReference type="ARBA" id="ARBA00022989"/>
    </source>
</evidence>
<name>A0ABD8A6Y2_9EURY</name>
<keyword evidence="6 11" id="KW-1133">Transmembrane helix</keyword>
<dbReference type="SUPFAM" id="SSF81345">
    <property type="entry name" value="ABC transporter involved in vitamin B12 uptake, BtuC"/>
    <property type="match status" value="1"/>
</dbReference>
<evidence type="ECO:0000256" key="2">
    <source>
        <dbReference type="ARBA" id="ARBA00007935"/>
    </source>
</evidence>
<reference evidence="12 13" key="1">
    <citation type="submission" date="2023-10" db="EMBL/GenBank/DDBJ databases">
        <title>The complete genome sequence of Methanoculleus palmolei DSM 4273.</title>
        <authorList>
            <person name="Lai S.-J."/>
            <person name="You Y.-T."/>
            <person name="Chen S.-C."/>
        </authorList>
    </citation>
    <scope>NUCLEOTIDE SEQUENCE [LARGE SCALE GENOMIC DNA]</scope>
    <source>
        <strain evidence="12 13">DSM 4273</strain>
    </source>
</reference>
<feature type="transmembrane region" description="Helical" evidence="11">
    <location>
        <begin position="246"/>
        <end position="272"/>
    </location>
</feature>
<dbReference type="PANTHER" id="PTHR30472:SF25">
    <property type="entry name" value="ABC TRANSPORTER PERMEASE PROTEIN MJ0876-RELATED"/>
    <property type="match status" value="1"/>
</dbReference>
<evidence type="ECO:0000256" key="8">
    <source>
        <dbReference type="ARBA" id="ARBA00053891"/>
    </source>
</evidence>
<feature type="transmembrane region" description="Helical" evidence="11">
    <location>
        <begin position="199"/>
        <end position="220"/>
    </location>
</feature>
<dbReference type="InterPro" id="IPR000522">
    <property type="entry name" value="ABC_transptr_permease_BtuC"/>
</dbReference>
<proteinExistence type="inferred from homology"/>
<dbReference type="EMBL" id="CP137641">
    <property type="protein sequence ID" value="WOX55302.1"/>
    <property type="molecule type" value="Genomic_DNA"/>
</dbReference>
<feature type="transmembrane region" description="Helical" evidence="11">
    <location>
        <begin position="117"/>
        <end position="146"/>
    </location>
</feature>
<dbReference type="GO" id="GO:0005886">
    <property type="term" value="C:plasma membrane"/>
    <property type="evidence" value="ECO:0007669"/>
    <property type="project" value="UniProtKB-SubCell"/>
</dbReference>
<feature type="transmembrane region" description="Helical" evidence="11">
    <location>
        <begin position="313"/>
        <end position="331"/>
    </location>
</feature>
<evidence type="ECO:0000256" key="3">
    <source>
        <dbReference type="ARBA" id="ARBA00022448"/>
    </source>
</evidence>
<dbReference type="Pfam" id="PF01032">
    <property type="entry name" value="FecCD"/>
    <property type="match status" value="1"/>
</dbReference>
<keyword evidence="3" id="KW-0813">Transport</keyword>
<evidence type="ECO:0000313" key="13">
    <source>
        <dbReference type="Proteomes" id="UP001626603"/>
    </source>
</evidence>
<accession>A0ABD8A6Y2</accession>
<evidence type="ECO:0000256" key="5">
    <source>
        <dbReference type="ARBA" id="ARBA00022692"/>
    </source>
</evidence>
<keyword evidence="4" id="KW-1003">Cell membrane</keyword>
<dbReference type="Proteomes" id="UP001626603">
    <property type="component" value="Chromosome"/>
</dbReference>
<evidence type="ECO:0000256" key="7">
    <source>
        <dbReference type="ARBA" id="ARBA00023136"/>
    </source>
</evidence>
<comment type="subunit">
    <text evidence="9">The complex is composed of two ATP-binding proteins (BtuD), two transmembrane proteins (BtuC) and a solute-binding protein (BtuF).</text>
</comment>
<evidence type="ECO:0000313" key="12">
    <source>
        <dbReference type="EMBL" id="WOX55302.1"/>
    </source>
</evidence>
<dbReference type="FunFam" id="1.10.3470.10:FF:000001">
    <property type="entry name" value="Vitamin B12 ABC transporter permease BtuC"/>
    <property type="match status" value="1"/>
</dbReference>
<comment type="subcellular location">
    <subcellularLocation>
        <location evidence="1">Cell membrane</location>
        <topology evidence="1">Multi-pass membrane protein</topology>
    </subcellularLocation>
</comment>
<comment type="similarity">
    <text evidence="2">Belongs to the binding-protein-dependent transport system permease family. FecCD subfamily.</text>
</comment>
<evidence type="ECO:0000256" key="10">
    <source>
        <dbReference type="ARBA" id="ARBA00071366"/>
    </source>
</evidence>
<sequence>MSRRRLIAVPILICILLASMILAVALGPTSISIWSLFNPEITWTIIWSPETGLIIRPLGYDADWMILWEIRTPRAIAAALVGCALAVAGTAMQGLFKNSMADPYILGTSAGGSLGAALSIVLFAGAGLPIFAFVGAAIATFTVYTIARQGGKIPVETLLLSGVALSMLLSAFLSFLMYTSGRSLHQIMFWLMGGFWNVSWDDVFVAILIPIGCVAIYLYARDINIISLGEEDAIHLGVNVERLKQILLFVSAFLTGIAVSIAGAIGFVGLVTPHVMRLIVGPDHRILLPAAALAGGILLVWSDTLTRTFAGDMPVGILTACFGAPFFIYLLRSRMKA</sequence>
<evidence type="ECO:0000256" key="4">
    <source>
        <dbReference type="ARBA" id="ARBA00022475"/>
    </source>
</evidence>
<evidence type="ECO:0000256" key="11">
    <source>
        <dbReference type="SAM" id="Phobius"/>
    </source>
</evidence>
<comment type="function">
    <text evidence="8">Required for corrinoid utilization. Probably part of the ABC transporter complex BtuCDF involved in cobalamin (vitamin B12) import. Probably involved in the translocation of the substrate across the membrane.</text>
</comment>
<dbReference type="PANTHER" id="PTHR30472">
    <property type="entry name" value="FERRIC ENTEROBACTIN TRANSPORT SYSTEM PERMEASE PROTEIN"/>
    <property type="match status" value="1"/>
</dbReference>
<gene>
    <name evidence="12" type="ORF">R6Y95_07475</name>
</gene>
<evidence type="ECO:0000256" key="9">
    <source>
        <dbReference type="ARBA" id="ARBA00064420"/>
    </source>
</evidence>
<organism evidence="12 13">
    <name type="scientific">Methanoculleus palmolei</name>
    <dbReference type="NCBI Taxonomy" id="72612"/>
    <lineage>
        <taxon>Archaea</taxon>
        <taxon>Methanobacteriati</taxon>
        <taxon>Methanobacteriota</taxon>
        <taxon>Stenosarchaea group</taxon>
        <taxon>Methanomicrobia</taxon>
        <taxon>Methanomicrobiales</taxon>
        <taxon>Methanomicrobiaceae</taxon>
        <taxon>Methanoculleus</taxon>
    </lineage>
</organism>
<dbReference type="AlphaFoldDB" id="A0ABD8A6Y2"/>
<feature type="transmembrane region" description="Helical" evidence="11">
    <location>
        <begin position="158"/>
        <end position="178"/>
    </location>
</feature>
<feature type="transmembrane region" description="Helical" evidence="11">
    <location>
        <begin position="75"/>
        <end position="96"/>
    </location>
</feature>
<dbReference type="InterPro" id="IPR037294">
    <property type="entry name" value="ABC_BtuC-like"/>
</dbReference>
<protein>
    <recommendedName>
        <fullName evidence="10">Cobalamin import system permease protein BtuC</fullName>
    </recommendedName>
</protein>
<keyword evidence="5 11" id="KW-0812">Transmembrane</keyword>
<dbReference type="CDD" id="cd06550">
    <property type="entry name" value="TM_ABC_iron-siderophores_like"/>
    <property type="match status" value="1"/>
</dbReference>
<dbReference type="Gene3D" id="1.10.3470.10">
    <property type="entry name" value="ABC transporter involved in vitamin B12 uptake, BtuC"/>
    <property type="match status" value="1"/>
</dbReference>
<keyword evidence="13" id="KW-1185">Reference proteome</keyword>
<keyword evidence="7 11" id="KW-0472">Membrane</keyword>